<reference evidence="2 3" key="1">
    <citation type="submission" date="2018-06" db="EMBL/GenBank/DDBJ databases">
        <title>Comparative genomics of downy mildews reveals potential adaptations to biotrophy.</title>
        <authorList>
            <person name="Fletcher K."/>
            <person name="Klosterman S.J."/>
            <person name="Derevnina L."/>
            <person name="Martin F."/>
            <person name="Koike S."/>
            <person name="Reyes Chin-Wo S."/>
            <person name="Mou B."/>
            <person name="Michelmore R."/>
        </authorList>
    </citation>
    <scope>NUCLEOTIDE SEQUENCE [LARGE SCALE GENOMIC DNA]</scope>
    <source>
        <strain evidence="2 3">R13</strain>
    </source>
</reference>
<organism evidence="2 3">
    <name type="scientific">Peronospora effusa</name>
    <dbReference type="NCBI Taxonomy" id="542832"/>
    <lineage>
        <taxon>Eukaryota</taxon>
        <taxon>Sar</taxon>
        <taxon>Stramenopiles</taxon>
        <taxon>Oomycota</taxon>
        <taxon>Peronosporomycetes</taxon>
        <taxon>Peronosporales</taxon>
        <taxon>Peronosporaceae</taxon>
        <taxon>Peronospora</taxon>
    </lineage>
</organism>
<evidence type="ECO:0000256" key="1">
    <source>
        <dbReference type="SAM" id="Phobius"/>
    </source>
</evidence>
<protein>
    <submittedName>
        <fullName evidence="2">Uncharacterized protein</fullName>
    </submittedName>
</protein>
<feature type="transmembrane region" description="Helical" evidence="1">
    <location>
        <begin position="255"/>
        <end position="272"/>
    </location>
</feature>
<keyword evidence="1" id="KW-1133">Transmembrane helix</keyword>
<comment type="caution">
    <text evidence="2">The sequence shown here is derived from an EMBL/GenBank/DDBJ whole genome shotgun (WGS) entry which is preliminary data.</text>
</comment>
<evidence type="ECO:0000313" key="2">
    <source>
        <dbReference type="EMBL" id="RQM17716.1"/>
    </source>
</evidence>
<proteinExistence type="predicted"/>
<sequence>MNMTDDGAAARGKKVTHACLYCTNVKALRDLLPPKRCDYCHKLRCQFCTLKFPLLGVRKGLPKKLKGNSHICIQCFGKVWQENEAASDILRCGCKDSNCMKHALLPNTQGKDREFRGASFIGIEPVRRRLTLESELMMSLNQRSFEMDSIHRTSMLESESRISMMSVDQLWPRFDSIDDSRRLSLGNDLVEQPKISKDQHSGIAYRMASCLGLIASDIPDGTSMNFAIDMWMSLFAASILLVIALADGFTVHQRLWYCIATYGIFITLHPWIHADRLSGYRPRVTEESAQSNVVAPQAAAKVKATRQKSSAVPGNGPVSQEYKARLQAIKKHCRGAIFKIKVNSLNFAANFVAYLDSKNCGWD</sequence>
<accession>A0A425CL00</accession>
<keyword evidence="1" id="KW-0812">Transmembrane</keyword>
<dbReference type="VEuPathDB" id="FungiDB:DD237_001180"/>
<dbReference type="Proteomes" id="UP000286097">
    <property type="component" value="Unassembled WGS sequence"/>
</dbReference>
<keyword evidence="1" id="KW-0472">Membrane</keyword>
<gene>
    <name evidence="2" type="ORF">DD237_001180</name>
</gene>
<dbReference type="EMBL" id="QKXF01000090">
    <property type="protein sequence ID" value="RQM17716.1"/>
    <property type="molecule type" value="Genomic_DNA"/>
</dbReference>
<dbReference type="AlphaFoldDB" id="A0A425CL00"/>
<name>A0A425CL00_9STRA</name>
<evidence type="ECO:0000313" key="3">
    <source>
        <dbReference type="Proteomes" id="UP000286097"/>
    </source>
</evidence>
<feature type="transmembrane region" description="Helical" evidence="1">
    <location>
        <begin position="230"/>
        <end position="248"/>
    </location>
</feature>